<evidence type="ECO:0000259" key="1">
    <source>
        <dbReference type="Pfam" id="PF02915"/>
    </source>
</evidence>
<name>A0A1H9UPY7_9BACI</name>
<evidence type="ECO:0000313" key="3">
    <source>
        <dbReference type="Proteomes" id="UP000198571"/>
    </source>
</evidence>
<protein>
    <submittedName>
        <fullName evidence="2">Rubrerythrin</fullName>
    </submittedName>
</protein>
<sequence>MDFSYYYNGLPYEKDHFRTANNDQLVNDIQKAINGEYSAVACYEQIAEMAPEQNIRNKIMEIRQDEIRHYEEFVKIYTSLTGRQPTAKITEECPDTYREGLDVAFKDEQETVDFYLDIADKVHDSSIREIFRRAAADEQNHAVWFLYFSGKQKEVEPQRHSKRQDIETYGALGALNAAELTLPEILTYAIQDEYLAQARYDDVLGNFGYVRTFAQIKEAEMRHINALLTLFERYQVPVPENNASLFVSTPGTLKDAYAAGVQGEIDNIAMYEKFLSYDLPPDLRTVFTQLRNASRNHLVAFERGLARG</sequence>
<dbReference type="InterPro" id="IPR019243">
    <property type="entry name" value="DUF2202"/>
</dbReference>
<dbReference type="CDD" id="cd00657">
    <property type="entry name" value="Ferritin_like"/>
    <property type="match status" value="1"/>
</dbReference>
<dbReference type="PANTHER" id="PTHR33531:SF7">
    <property type="entry name" value="HYPOTHETICAL MEMBRANE PROTEIN, CONSERVED"/>
    <property type="match status" value="1"/>
</dbReference>
<dbReference type="GO" id="GO:0046872">
    <property type="term" value="F:metal ion binding"/>
    <property type="evidence" value="ECO:0007669"/>
    <property type="project" value="InterPro"/>
</dbReference>
<dbReference type="OrthoDB" id="573482at2"/>
<dbReference type="PANTHER" id="PTHR33531">
    <property type="entry name" value="RUBRERYTHRIN SUBFAMILY"/>
    <property type="match status" value="1"/>
</dbReference>
<gene>
    <name evidence="2" type="ORF">SAMN05518684_10875</name>
</gene>
<dbReference type="Gene3D" id="6.10.140.1960">
    <property type="match status" value="1"/>
</dbReference>
<dbReference type="RefSeq" id="WP_093052193.1">
    <property type="nucleotide sequence ID" value="NZ_FOGT01000008.1"/>
</dbReference>
<dbReference type="AlphaFoldDB" id="A0A1H9UPY7"/>
<feature type="domain" description="Rubrerythrin diiron-binding" evidence="1">
    <location>
        <begin position="101"/>
        <end position="160"/>
    </location>
</feature>
<dbReference type="EMBL" id="FOGT01000008">
    <property type="protein sequence ID" value="SES11157.1"/>
    <property type="molecule type" value="Genomic_DNA"/>
</dbReference>
<evidence type="ECO:0000313" key="2">
    <source>
        <dbReference type="EMBL" id="SES11157.1"/>
    </source>
</evidence>
<proteinExistence type="predicted"/>
<accession>A0A1H9UPY7</accession>
<dbReference type="SUPFAM" id="SSF47240">
    <property type="entry name" value="Ferritin-like"/>
    <property type="match status" value="2"/>
</dbReference>
<dbReference type="STRING" id="1601833.SAMN05518684_10875"/>
<dbReference type="Pfam" id="PF02915">
    <property type="entry name" value="Rubrerythrin"/>
    <property type="match status" value="1"/>
</dbReference>
<dbReference type="InterPro" id="IPR003251">
    <property type="entry name" value="Rr_diiron-bd_dom"/>
</dbReference>
<dbReference type="InterPro" id="IPR009078">
    <property type="entry name" value="Ferritin-like_SF"/>
</dbReference>
<dbReference type="InterPro" id="IPR012347">
    <property type="entry name" value="Ferritin-like"/>
</dbReference>
<dbReference type="Gene3D" id="1.20.1260.10">
    <property type="match status" value="1"/>
</dbReference>
<dbReference type="CDD" id="cd01048">
    <property type="entry name" value="Ferritin_like_AB2"/>
    <property type="match status" value="1"/>
</dbReference>
<dbReference type="Proteomes" id="UP000198571">
    <property type="component" value="Unassembled WGS sequence"/>
</dbReference>
<keyword evidence="3" id="KW-1185">Reference proteome</keyword>
<reference evidence="3" key="1">
    <citation type="submission" date="2016-10" db="EMBL/GenBank/DDBJ databases">
        <authorList>
            <person name="Varghese N."/>
            <person name="Submissions S."/>
        </authorList>
    </citation>
    <scope>NUCLEOTIDE SEQUENCE [LARGE SCALE GENOMIC DNA]</scope>
    <source>
        <strain evidence="3">S9</strain>
    </source>
</reference>
<dbReference type="GO" id="GO:0016491">
    <property type="term" value="F:oxidoreductase activity"/>
    <property type="evidence" value="ECO:0007669"/>
    <property type="project" value="InterPro"/>
</dbReference>
<dbReference type="Gene3D" id="1.20.5.420">
    <property type="entry name" value="Immunoglobulin FC, subunit C"/>
    <property type="match status" value="1"/>
</dbReference>
<organism evidence="2 3">
    <name type="scientific">Salipaludibacillus aurantiacus</name>
    <dbReference type="NCBI Taxonomy" id="1601833"/>
    <lineage>
        <taxon>Bacteria</taxon>
        <taxon>Bacillati</taxon>
        <taxon>Bacillota</taxon>
        <taxon>Bacilli</taxon>
        <taxon>Bacillales</taxon>
        <taxon>Bacillaceae</taxon>
    </lineage>
</organism>